<keyword evidence="3" id="KW-1185">Reference proteome</keyword>
<comment type="caution">
    <text evidence="2">The sequence shown here is derived from an EMBL/GenBank/DDBJ whole genome shotgun (WGS) entry which is preliminary data.</text>
</comment>
<dbReference type="InterPro" id="IPR032347">
    <property type="entry name" value="DUF4864"/>
</dbReference>
<evidence type="ECO:0000256" key="1">
    <source>
        <dbReference type="SAM" id="SignalP"/>
    </source>
</evidence>
<dbReference type="RefSeq" id="WP_188530132.1">
    <property type="nucleotide sequence ID" value="NZ_BMGI01000006.1"/>
</dbReference>
<proteinExistence type="predicted"/>
<dbReference type="Pfam" id="PF16156">
    <property type="entry name" value="DUF4864"/>
    <property type="match status" value="1"/>
</dbReference>
<evidence type="ECO:0000313" key="3">
    <source>
        <dbReference type="Proteomes" id="UP000617355"/>
    </source>
</evidence>
<sequence length="135" mass="15313">MKQIILVLAMIVAWSFPLQAAEPEDGIRAVISSQFEAFLADDVESAFSYAAPGIQRIFVTPEGFGSMVQNGYPMVWRPAETRFLELRELDGALWQKVLIRDQAGAWHVLDYEMMRVDADWRIGGVQYLRQAEFGV</sequence>
<dbReference type="Proteomes" id="UP000617355">
    <property type="component" value="Unassembled WGS sequence"/>
</dbReference>
<organism evidence="2 3">
    <name type="scientific">Sinisalibacter lacisalsi</name>
    <dbReference type="NCBI Taxonomy" id="1526570"/>
    <lineage>
        <taxon>Bacteria</taxon>
        <taxon>Pseudomonadati</taxon>
        <taxon>Pseudomonadota</taxon>
        <taxon>Alphaproteobacteria</taxon>
        <taxon>Rhodobacterales</taxon>
        <taxon>Roseobacteraceae</taxon>
        <taxon>Sinisalibacter</taxon>
    </lineage>
</organism>
<reference evidence="3" key="1">
    <citation type="journal article" date="2019" name="Int. J. Syst. Evol. Microbiol.">
        <title>The Global Catalogue of Microorganisms (GCM) 10K type strain sequencing project: providing services to taxonomists for standard genome sequencing and annotation.</title>
        <authorList>
            <consortium name="The Broad Institute Genomics Platform"/>
            <consortium name="The Broad Institute Genome Sequencing Center for Infectious Disease"/>
            <person name="Wu L."/>
            <person name="Ma J."/>
        </authorList>
    </citation>
    <scope>NUCLEOTIDE SEQUENCE [LARGE SCALE GENOMIC DNA]</scope>
    <source>
        <strain evidence="3">CGMCC 1.12922</strain>
    </source>
</reference>
<accession>A0ABQ1QXP7</accession>
<protein>
    <submittedName>
        <fullName evidence="2">DUF4864 domain-containing protein</fullName>
    </submittedName>
</protein>
<name>A0ABQ1QXP7_9RHOB</name>
<dbReference type="EMBL" id="BMGI01000006">
    <property type="protein sequence ID" value="GGD47346.1"/>
    <property type="molecule type" value="Genomic_DNA"/>
</dbReference>
<feature type="chain" id="PRO_5047438045" evidence="1">
    <location>
        <begin position="21"/>
        <end position="135"/>
    </location>
</feature>
<keyword evidence="1" id="KW-0732">Signal</keyword>
<feature type="signal peptide" evidence="1">
    <location>
        <begin position="1"/>
        <end position="20"/>
    </location>
</feature>
<gene>
    <name evidence="2" type="ORF">GCM10011358_33970</name>
</gene>
<evidence type="ECO:0000313" key="2">
    <source>
        <dbReference type="EMBL" id="GGD47346.1"/>
    </source>
</evidence>